<reference evidence="2" key="2">
    <citation type="journal article" date="2001" name="Science">
        <title>The composite genome of the legume symbiont Sinorhizobium meliloti.</title>
        <authorList>
            <person name="Galibert F."/>
            <person name="Finan T.M."/>
            <person name="Long S.R."/>
            <person name="Puehler A."/>
            <person name="Abola P."/>
            <person name="Ampe F."/>
            <person name="Barloy-Hubler F."/>
            <person name="Barnett M.J."/>
            <person name="Becker A."/>
            <person name="Boistard P."/>
            <person name="Bothe G."/>
            <person name="Boutry M."/>
            <person name="Bowser L."/>
            <person name="Buhrmester J."/>
            <person name="Cadieu E."/>
            <person name="Capela D."/>
            <person name="Chain P."/>
            <person name="Cowie A."/>
            <person name="Davis R.W."/>
            <person name="Dreano S."/>
            <person name="Federspiel N.A."/>
            <person name="Fisher R.F."/>
            <person name="Gloux S."/>
            <person name="Godrie T."/>
            <person name="Goffeau A."/>
            <person name="Golding B."/>
            <person name="Gouzy J."/>
            <person name="Gurjal M."/>
            <person name="Hernandez-Lucas I."/>
            <person name="Hong A."/>
            <person name="Huizar L."/>
            <person name="Hyman R.W."/>
            <person name="Jones T."/>
            <person name="Kahn D."/>
            <person name="Kahn M.L."/>
            <person name="Kalman S."/>
            <person name="Keating D.H."/>
            <person name="Kiss E."/>
            <person name="Komp C."/>
            <person name="Lelaure V."/>
            <person name="Masuy D."/>
            <person name="Palm C."/>
            <person name="Peck M.C."/>
            <person name="Pohl T.M."/>
            <person name="Portetelle D."/>
            <person name="Purnelle B."/>
            <person name="Ramsperger U."/>
            <person name="Surzycki R."/>
            <person name="Thebault P."/>
            <person name="Vandenbol M."/>
            <person name="Vorhoelter F.J."/>
            <person name="Weidner S."/>
            <person name="Wells D.H."/>
            <person name="Wong K."/>
            <person name="Yeh K.-C."/>
            <person name="Batut J."/>
        </authorList>
    </citation>
    <scope>NUCLEOTIDE SEQUENCE [LARGE SCALE GENOMIC DNA]</scope>
    <source>
        <strain evidence="2">1021</strain>
        <plasmid evidence="2">Plasmid pSymB</plasmid>
    </source>
</reference>
<dbReference type="PATRIC" id="fig|266834.11.peg.5809"/>
<dbReference type="AlphaFoldDB" id="Q92V36"/>
<reference evidence="1 2" key="1">
    <citation type="journal article" date="2001" name="Proc. Natl. Acad. Sci. U.S.A.">
        <title>The complete sequence of the 1,683-kb pSymB megaplasmid from the N2-fixing endosymbiont Sinorhizobium meliloti.</title>
        <authorList>
            <person name="Finan T.M."/>
            <person name="Weidner S."/>
            <person name="Wong K."/>
            <person name="Buhrmester J."/>
            <person name="Chain P."/>
            <person name="Vorholter F.J."/>
            <person name="Hernandez-Lucas I."/>
            <person name="Becker A."/>
            <person name="Cowie A."/>
            <person name="Gouzy J."/>
            <person name="Golding B."/>
            <person name="Puhler A."/>
        </authorList>
    </citation>
    <scope>NUCLEOTIDE SEQUENCE [LARGE SCALE GENOMIC DNA]</scope>
    <source>
        <strain evidence="1 2">1021</strain>
        <plasmid evidence="2">Plasmid pSymB</plasmid>
    </source>
</reference>
<dbReference type="SFLD" id="SFLDS00003">
    <property type="entry name" value="Haloacid_Dehalogenase"/>
    <property type="match status" value="1"/>
</dbReference>
<dbReference type="SFLD" id="SFLDG01129">
    <property type="entry name" value="C1.5:_HAD__Beta-PGM__Phosphata"/>
    <property type="match status" value="1"/>
</dbReference>
<dbReference type="OrthoDB" id="9800058at2"/>
<dbReference type="PANTHER" id="PTHR43481:SF4">
    <property type="entry name" value="GLYCEROL-1-PHOSPHATE PHOSPHOHYDROLASE 1-RELATED"/>
    <property type="match status" value="1"/>
</dbReference>
<dbReference type="InterPro" id="IPR036412">
    <property type="entry name" value="HAD-like_sf"/>
</dbReference>
<dbReference type="NCBIfam" id="TIGR01549">
    <property type="entry name" value="HAD-SF-IA-v1"/>
    <property type="match status" value="1"/>
</dbReference>
<evidence type="ECO:0000313" key="1">
    <source>
        <dbReference type="EMBL" id="CAC49281.1"/>
    </source>
</evidence>
<keyword evidence="1" id="KW-0378">Hydrolase</keyword>
<dbReference type="Proteomes" id="UP000001976">
    <property type="component" value="Plasmid pSymB"/>
</dbReference>
<name>Q92V36_RHIME</name>
<dbReference type="Pfam" id="PF00702">
    <property type="entry name" value="Hydrolase"/>
    <property type="match status" value="1"/>
</dbReference>
<dbReference type="KEGG" id="sme:SM_b21214"/>
<dbReference type="EnsemblBacteria" id="CAC49281">
    <property type="protein sequence ID" value="CAC49281"/>
    <property type="gene ID" value="SM_b21214"/>
</dbReference>
<dbReference type="PIR" id="A95952">
    <property type="entry name" value="A95952"/>
</dbReference>
<dbReference type="SUPFAM" id="SSF56784">
    <property type="entry name" value="HAD-like"/>
    <property type="match status" value="1"/>
</dbReference>
<accession>Q92V36</accession>
<dbReference type="Gene3D" id="3.40.50.1000">
    <property type="entry name" value="HAD superfamily/HAD-like"/>
    <property type="match status" value="1"/>
</dbReference>
<gene>
    <name evidence="1" type="primary">orf24</name>
    <name evidence="1" type="ORF">SM_b21214</name>
</gene>
<dbReference type="PROSITE" id="PS01228">
    <property type="entry name" value="COF_1"/>
    <property type="match status" value="1"/>
</dbReference>
<dbReference type="InterPro" id="IPR051806">
    <property type="entry name" value="HAD-like_SPP"/>
</dbReference>
<dbReference type="CDD" id="cd07527">
    <property type="entry name" value="HAD_ScGPP-like"/>
    <property type="match status" value="1"/>
</dbReference>
<dbReference type="InterPro" id="IPR006439">
    <property type="entry name" value="HAD-SF_hydro_IA"/>
</dbReference>
<dbReference type="Gene3D" id="1.10.150.240">
    <property type="entry name" value="Putative phosphatase, domain 2"/>
    <property type="match status" value="1"/>
</dbReference>
<dbReference type="GO" id="GO:0003850">
    <property type="term" value="F:2-deoxyglucose-6-phosphatase activity"/>
    <property type="evidence" value="ECO:0007669"/>
    <property type="project" value="UniProtKB-EC"/>
</dbReference>
<dbReference type="HOGENOM" id="CLU_045011_13_4_5"/>
<dbReference type="EC" id="3.1.3.68" evidence="1"/>
<organism evidence="1 2">
    <name type="scientific">Rhizobium meliloti (strain 1021)</name>
    <name type="common">Ensifer meliloti</name>
    <name type="synonym">Sinorhizobium meliloti</name>
    <dbReference type="NCBI Taxonomy" id="266834"/>
    <lineage>
        <taxon>Bacteria</taxon>
        <taxon>Pseudomonadati</taxon>
        <taxon>Pseudomonadota</taxon>
        <taxon>Alphaproteobacteria</taxon>
        <taxon>Hyphomicrobiales</taxon>
        <taxon>Rhizobiaceae</taxon>
        <taxon>Sinorhizobium/Ensifer group</taxon>
        <taxon>Sinorhizobium</taxon>
    </lineage>
</organism>
<proteinExistence type="predicted"/>
<keyword evidence="2" id="KW-1185">Reference proteome</keyword>
<dbReference type="EMBL" id="AL591985">
    <property type="protein sequence ID" value="CAC49281.1"/>
    <property type="molecule type" value="Genomic_DNA"/>
</dbReference>
<geneLocation type="plasmid" evidence="1 2">
    <name>pSymB</name>
</geneLocation>
<dbReference type="InterPro" id="IPR023198">
    <property type="entry name" value="PGP-like_dom2"/>
</dbReference>
<dbReference type="eggNOG" id="COG0637">
    <property type="taxonomic scope" value="Bacteria"/>
</dbReference>
<protein>
    <submittedName>
        <fullName evidence="1">2-deoxyglucose-6-phosphatase</fullName>
        <ecNumber evidence="1">3.1.3.68</ecNumber>
    </submittedName>
</protein>
<sequence length="240" mass="25532">MCRPAKHVNSKSKGPGLDTSSSAIFTKNFAALLFDMDGTLLNSMAVVERVWGSWALRNGIDPVALMKIVHGVRAVDTIRALGLPVDPEQEARILAEAEIADVEGIVEIPGAVSFLKTLPPERWAIVTSAPLELAARRLEAAGIPVPRHMVTGEDVSVGKPDPQGYLLAAQRLGVRAEDCLVFEDAPAGVLAGKSAGAEVAVITGAHAAAAEMPHIMLSHYSDVEARLVEDGWLSLHRRRG</sequence>
<keyword evidence="1" id="KW-0614">Plasmid</keyword>
<evidence type="ECO:0000313" key="2">
    <source>
        <dbReference type="Proteomes" id="UP000001976"/>
    </source>
</evidence>
<dbReference type="InterPro" id="IPR023214">
    <property type="entry name" value="HAD_sf"/>
</dbReference>
<dbReference type="PANTHER" id="PTHR43481">
    <property type="entry name" value="FRUCTOSE-1-PHOSPHATE PHOSPHATASE"/>
    <property type="match status" value="1"/>
</dbReference>
<dbReference type="NCBIfam" id="TIGR01509">
    <property type="entry name" value="HAD-SF-IA-v3"/>
    <property type="match status" value="1"/>
</dbReference>